<dbReference type="PANTHER" id="PTHR13748:SF62">
    <property type="entry name" value="COBW DOMAIN-CONTAINING PROTEIN"/>
    <property type="match status" value="1"/>
</dbReference>
<dbReference type="Proteomes" id="UP000509594">
    <property type="component" value="Chromosome"/>
</dbReference>
<reference evidence="2 3" key="1">
    <citation type="submission" date="2020-06" db="EMBL/GenBank/DDBJ databases">
        <title>Methanolobus halotolerans sp. nov., isolated from a saline lake Tus in Siberia.</title>
        <authorList>
            <person name="Shen Y."/>
            <person name="Chen S.-C."/>
            <person name="Lai M.-C."/>
            <person name="Huang H.-H."/>
            <person name="Chiu H.-H."/>
            <person name="Tang S.-L."/>
            <person name="Rogozin D.Y."/>
            <person name="Degermendzhy A.G."/>
        </authorList>
    </citation>
    <scope>NUCLEOTIDE SEQUENCE [LARGE SCALE GENOMIC DNA]</scope>
    <source>
        <strain evidence="2 3">DSM 21339</strain>
    </source>
</reference>
<dbReference type="AlphaFoldDB" id="A0A7D5E7X7"/>
<gene>
    <name evidence="2" type="ORF">HWN40_05795</name>
</gene>
<dbReference type="InterPro" id="IPR003495">
    <property type="entry name" value="CobW/HypB/UreG_nucleotide-bd"/>
</dbReference>
<accession>A0A7D5E7X7</accession>
<dbReference type="KEGG" id="mzi:HWN40_05795"/>
<dbReference type="RefSeq" id="WP_176964847.1">
    <property type="nucleotide sequence ID" value="NZ_CP058215.1"/>
</dbReference>
<evidence type="ECO:0000313" key="2">
    <source>
        <dbReference type="EMBL" id="QLC49791.1"/>
    </source>
</evidence>
<dbReference type="InterPro" id="IPR027417">
    <property type="entry name" value="P-loop_NTPase"/>
</dbReference>
<dbReference type="InterPro" id="IPR051316">
    <property type="entry name" value="Zinc-reg_GTPase_activator"/>
</dbReference>
<organism evidence="2 3">
    <name type="scientific">Methanolobus zinderi</name>
    <dbReference type="NCBI Taxonomy" id="536044"/>
    <lineage>
        <taxon>Archaea</taxon>
        <taxon>Methanobacteriati</taxon>
        <taxon>Methanobacteriota</taxon>
        <taxon>Stenosarchaea group</taxon>
        <taxon>Methanomicrobia</taxon>
        <taxon>Methanosarcinales</taxon>
        <taxon>Methanosarcinaceae</taxon>
        <taxon>Methanolobus</taxon>
    </lineage>
</organism>
<dbReference type="PANTHER" id="PTHR13748">
    <property type="entry name" value="COBW-RELATED"/>
    <property type="match status" value="1"/>
</dbReference>
<dbReference type="Pfam" id="PF02492">
    <property type="entry name" value="cobW"/>
    <property type="match status" value="1"/>
</dbReference>
<dbReference type="EMBL" id="CP058215">
    <property type="protein sequence ID" value="QLC49791.1"/>
    <property type="molecule type" value="Genomic_DNA"/>
</dbReference>
<feature type="domain" description="CobW/HypB/UreG nucleotide-binding" evidence="1">
    <location>
        <begin position="3"/>
        <end position="178"/>
    </location>
</feature>
<keyword evidence="3" id="KW-1185">Reference proteome</keyword>
<dbReference type="GO" id="GO:0005737">
    <property type="term" value="C:cytoplasm"/>
    <property type="evidence" value="ECO:0007669"/>
    <property type="project" value="TreeGrafter"/>
</dbReference>
<evidence type="ECO:0000259" key="1">
    <source>
        <dbReference type="Pfam" id="PF02492"/>
    </source>
</evidence>
<name>A0A7D5E7X7_9EURY</name>
<proteinExistence type="predicted"/>
<evidence type="ECO:0000313" key="3">
    <source>
        <dbReference type="Proteomes" id="UP000509594"/>
    </source>
</evidence>
<protein>
    <recommendedName>
        <fullName evidence="1">CobW/HypB/UreG nucleotide-binding domain-containing protein</fullName>
    </recommendedName>
</protein>
<dbReference type="OrthoDB" id="359387at2157"/>
<dbReference type="Gene3D" id="3.40.50.300">
    <property type="entry name" value="P-loop containing nucleotide triphosphate hydrolases"/>
    <property type="match status" value="1"/>
</dbReference>
<dbReference type="SUPFAM" id="SSF52540">
    <property type="entry name" value="P-loop containing nucleoside triphosphate hydrolases"/>
    <property type="match status" value="1"/>
</dbReference>
<dbReference type="GeneID" id="55821168"/>
<sequence length="194" mass="21808">MQVSVIGGATDSGKTTIILRLCKYLRDRGKHPGVIIQENGQVDYDEKTLNSLGIETKEIDSVCIPCSLDTDIRSNLLSLKEESKPDLVFIEAEETVIPHKIRVDIERMELPDVDFLPVVVIVNASDFETEEDQLTEYARKQLDGAEIICINKIDIADRSKINKIEEMISKMNPRARIIRVSAPSEKGELKNLIT</sequence>